<keyword evidence="1" id="KW-0560">Oxidoreductase</keyword>
<name>A0A318LV07_9PSEU</name>
<dbReference type="Gene3D" id="2.30.110.10">
    <property type="entry name" value="Electron Transport, Fmn-binding Protein, Chain A"/>
    <property type="match status" value="1"/>
</dbReference>
<dbReference type="GO" id="GO:0005829">
    <property type="term" value="C:cytosol"/>
    <property type="evidence" value="ECO:0007669"/>
    <property type="project" value="TreeGrafter"/>
</dbReference>
<proteinExistence type="predicted"/>
<organism evidence="3 4">
    <name type="scientific">Prauserella flavalba</name>
    <dbReference type="NCBI Taxonomy" id="1477506"/>
    <lineage>
        <taxon>Bacteria</taxon>
        <taxon>Bacillati</taxon>
        <taxon>Actinomycetota</taxon>
        <taxon>Actinomycetes</taxon>
        <taxon>Pseudonocardiales</taxon>
        <taxon>Pseudonocardiaceae</taxon>
        <taxon>Prauserella</taxon>
    </lineage>
</organism>
<evidence type="ECO:0000313" key="4">
    <source>
        <dbReference type="Proteomes" id="UP000247892"/>
    </source>
</evidence>
<dbReference type="GO" id="GO:0070967">
    <property type="term" value="F:coenzyme F420 binding"/>
    <property type="evidence" value="ECO:0007669"/>
    <property type="project" value="TreeGrafter"/>
</dbReference>
<dbReference type="RefSeq" id="WP_110340387.1">
    <property type="nucleotide sequence ID" value="NZ_MASU01000009.1"/>
</dbReference>
<evidence type="ECO:0000313" key="3">
    <source>
        <dbReference type="EMBL" id="PXY28824.1"/>
    </source>
</evidence>
<dbReference type="InterPro" id="IPR052019">
    <property type="entry name" value="F420H2_bilvrd_red/Heme_oxyg"/>
</dbReference>
<dbReference type="NCBIfam" id="TIGR03666">
    <property type="entry name" value="Rv2061_F420"/>
    <property type="match status" value="1"/>
</dbReference>
<dbReference type="Proteomes" id="UP000247892">
    <property type="component" value="Unassembled WGS sequence"/>
</dbReference>
<dbReference type="SUPFAM" id="SSF50475">
    <property type="entry name" value="FMN-binding split barrel"/>
    <property type="match status" value="1"/>
</dbReference>
<dbReference type="Pfam" id="PF01243">
    <property type="entry name" value="PNPOx_N"/>
    <property type="match status" value="1"/>
</dbReference>
<dbReference type="GO" id="GO:0016627">
    <property type="term" value="F:oxidoreductase activity, acting on the CH-CH group of donors"/>
    <property type="evidence" value="ECO:0007669"/>
    <property type="project" value="TreeGrafter"/>
</dbReference>
<reference evidence="3 4" key="1">
    <citation type="submission" date="2016-07" db="EMBL/GenBank/DDBJ databases">
        <title>Draft genome sequence of Prauserella sp. YIM 121212, isolated from alkaline soil.</title>
        <authorList>
            <person name="Ruckert C."/>
            <person name="Albersmeier A."/>
            <person name="Jiang C.-L."/>
            <person name="Jiang Y."/>
            <person name="Kalinowski J."/>
            <person name="Schneider O."/>
            <person name="Winkler A."/>
            <person name="Zotchev S.B."/>
        </authorList>
    </citation>
    <scope>NUCLEOTIDE SEQUENCE [LARGE SCALE GENOMIC DNA]</scope>
    <source>
        <strain evidence="3 4">YIM 121212</strain>
    </source>
</reference>
<dbReference type="PANTHER" id="PTHR35176">
    <property type="entry name" value="HEME OXYGENASE HI_0854-RELATED"/>
    <property type="match status" value="1"/>
</dbReference>
<dbReference type="InterPro" id="IPR012349">
    <property type="entry name" value="Split_barrel_FMN-bd"/>
</dbReference>
<keyword evidence="4" id="KW-1185">Reference proteome</keyword>
<dbReference type="AlphaFoldDB" id="A0A318LV07"/>
<evidence type="ECO:0000259" key="2">
    <source>
        <dbReference type="Pfam" id="PF01243"/>
    </source>
</evidence>
<protein>
    <submittedName>
        <fullName evidence="3">PPOX class F420-dependent enzyme</fullName>
    </submittedName>
</protein>
<gene>
    <name evidence="3" type="ORF">BA062_23625</name>
</gene>
<feature type="domain" description="Pyridoxamine 5'-phosphate oxidase N-terminal" evidence="2">
    <location>
        <begin position="7"/>
        <end position="100"/>
    </location>
</feature>
<evidence type="ECO:0000256" key="1">
    <source>
        <dbReference type="ARBA" id="ARBA00023002"/>
    </source>
</evidence>
<accession>A0A318LV07</accession>
<comment type="caution">
    <text evidence="3">The sequence shown here is derived from an EMBL/GenBank/DDBJ whole genome shotgun (WGS) entry which is preliminary data.</text>
</comment>
<dbReference type="OrthoDB" id="5738083at2"/>
<dbReference type="PANTHER" id="PTHR35176:SF11">
    <property type="entry name" value="PYRIDOXAMINE 5'-PHOSPHATE OXIDASE FAMILY PROTEIN"/>
    <property type="match status" value="1"/>
</dbReference>
<dbReference type="InterPro" id="IPR019965">
    <property type="entry name" value="PPOX_F420-dep_Rv2061_put"/>
</dbReference>
<dbReference type="EMBL" id="MASU01000009">
    <property type="protein sequence ID" value="PXY28824.1"/>
    <property type="molecule type" value="Genomic_DNA"/>
</dbReference>
<sequence length="128" mass="14241">MGAELQRLAAEKYVLLTTFRTSGDAVPTPVWIAADDGELVLFSVRTAGKVKRIRREPHVEVVACDFRGRATHGRTVTGMARILDDDATERIRRVIARKYGITGRVTMFFSRLRGGPQRTVGIAVKLDE</sequence>
<dbReference type="InterPro" id="IPR011576">
    <property type="entry name" value="Pyridox_Oxase_N"/>
</dbReference>